<proteinExistence type="predicted"/>
<dbReference type="AlphaFoldDB" id="A0A367ZNH1"/>
<gene>
    <name evidence="1" type="ORF">OZSIB_1041</name>
</gene>
<evidence type="ECO:0000313" key="1">
    <source>
        <dbReference type="EMBL" id="RCK78891.1"/>
    </source>
</evidence>
<accession>A0A367ZNH1</accession>
<sequence>MNQLPPSMTMKGTNDRRRRGRRRAVALGLGIVFLLLCPWAGPGLAGRLLIPMDDAQTDHLRAYGLAYHALDKHGIDVEWLLNYRCGSFLCDDLPALRDRAREVGVRVEPIGDDEALAIFARIEEENMERVLLEKAPKVAVYSPDYAEPWDDAVTLVLDYAQIPFQKFYDAEVLNGDLAKYDWVHLHHEDFTGQFGKFYGSFRFADWYRKQVTRAQLDAQKFGFRKVPELKLAVARGIKKFVQNGGFLFAMCSAVDTLDIALAANGTDIVAPELDGDPIDPLYESKLDYGECLAFTGFKLIPDPMIYEFSDIDVSNNYMGDAGSFKLFEFSAKIDPIPTMLTQCHRNVVDGFFGQTTAFRKSLLKPSVTIMAENNDGLSVKYIRGDFGKGSFSFLGGHDPADVSHIVGEGPTRLELHKNSPGYRLILNNILFPAAKKKERKT</sequence>
<evidence type="ECO:0000313" key="2">
    <source>
        <dbReference type="Proteomes" id="UP000252355"/>
    </source>
</evidence>
<organism evidence="1 2">
    <name type="scientific">Candidatus Ozemobacter sibiricus</name>
    <dbReference type="NCBI Taxonomy" id="2268124"/>
    <lineage>
        <taxon>Bacteria</taxon>
        <taxon>Candidatus Ozemobacteria</taxon>
        <taxon>Candidatus Ozemobacterales</taxon>
        <taxon>Candidatus Ozemobacteraceae</taxon>
        <taxon>Candidatus Ozemobacter</taxon>
    </lineage>
</organism>
<dbReference type="Proteomes" id="UP000252355">
    <property type="component" value="Unassembled WGS sequence"/>
</dbReference>
<protein>
    <recommendedName>
        <fullName evidence="3">Asparagine synthetase B</fullName>
    </recommendedName>
</protein>
<dbReference type="EMBL" id="QOQW01000018">
    <property type="protein sequence ID" value="RCK78891.1"/>
    <property type="molecule type" value="Genomic_DNA"/>
</dbReference>
<reference evidence="1 2" key="1">
    <citation type="submission" date="2018-05" db="EMBL/GenBank/DDBJ databases">
        <title>A metagenomic window into the 2 km-deep terrestrial subsurface aquifer revealed taxonomically and functionally diverse microbial community comprising novel uncultured bacterial lineages.</title>
        <authorList>
            <person name="Kadnikov V.V."/>
            <person name="Mardanov A.V."/>
            <person name="Beletsky A.V."/>
            <person name="Banks D."/>
            <person name="Pimenov N.V."/>
            <person name="Frank Y.A."/>
            <person name="Karnachuk O.V."/>
            <person name="Ravin N.V."/>
        </authorList>
    </citation>
    <scope>NUCLEOTIDE SEQUENCE [LARGE SCALE GENOMIC DNA]</scope>
    <source>
        <strain evidence="1">BY5</strain>
    </source>
</reference>
<evidence type="ECO:0008006" key="3">
    <source>
        <dbReference type="Google" id="ProtNLM"/>
    </source>
</evidence>
<comment type="caution">
    <text evidence="1">The sequence shown here is derived from an EMBL/GenBank/DDBJ whole genome shotgun (WGS) entry which is preliminary data.</text>
</comment>
<name>A0A367ZNH1_9BACT</name>